<sequence>MELQVVCGLLYCFLLPTFLLAACLFRYNVLSLVYLLYLLLLPWFLWPNKHTLRGHTGRFIKALFCTSLLFLLGHVSFQICLHTLPELDDALGHNCSSVENLSRHVGVSRLPLEDLWSVVRLLTPDLGIFIISLVTMVTCNRLVKKRETPPTSQNSVSVQEEKGDEEEDEEEGRLSPSVADEEEEEEGSSVPSKAALLAAKLRATAHRFLRDLGRVLAITLLALAGITLPSAFSSVYFLLFIGVCTWWACHFPISHLGFNALCVMVGFFTAGHLVCLYLYQSPFAQDIFPPACLWARLFGLKDIIKPGNCSSSSAYDLILNTEHDWPVYVNPGILLLLYITVAIVLKISSHGGPDKREEDRPSANDVVAGGGGEEVELHAWVPKKQSTEDSPKSAEKRQWSNTVFFIELDELG</sequence>
<organism evidence="4 5">
    <name type="scientific">Alosa alosa</name>
    <name type="common">allis shad</name>
    <dbReference type="NCBI Taxonomy" id="278164"/>
    <lineage>
        <taxon>Eukaryota</taxon>
        <taxon>Metazoa</taxon>
        <taxon>Chordata</taxon>
        <taxon>Craniata</taxon>
        <taxon>Vertebrata</taxon>
        <taxon>Euteleostomi</taxon>
        <taxon>Actinopterygii</taxon>
        <taxon>Neopterygii</taxon>
        <taxon>Teleostei</taxon>
        <taxon>Clupei</taxon>
        <taxon>Clupeiformes</taxon>
        <taxon>Clupeoidei</taxon>
        <taxon>Clupeidae</taxon>
        <taxon>Alosa</taxon>
    </lineage>
</organism>
<dbReference type="EMBL" id="JADWDJ010000014">
    <property type="protein sequence ID" value="KAG5269960.1"/>
    <property type="molecule type" value="Genomic_DNA"/>
</dbReference>
<evidence type="ECO:0000256" key="2">
    <source>
        <dbReference type="SAM" id="Phobius"/>
    </source>
</evidence>
<evidence type="ECO:0000259" key="3">
    <source>
        <dbReference type="Pfam" id="PF24871"/>
    </source>
</evidence>
<keyword evidence="2" id="KW-0812">Transmembrane</keyword>
<feature type="region of interest" description="Disordered" evidence="1">
    <location>
        <begin position="147"/>
        <end position="191"/>
    </location>
</feature>
<evidence type="ECO:0000313" key="5">
    <source>
        <dbReference type="Proteomes" id="UP000823561"/>
    </source>
</evidence>
<feature type="transmembrane region" description="Helical" evidence="2">
    <location>
        <begin position="59"/>
        <end position="79"/>
    </location>
</feature>
<protein>
    <recommendedName>
        <fullName evidence="3">Piezo TM1-24 domain-containing protein</fullName>
    </recommendedName>
</protein>
<accession>A0AAV6G8Z4</accession>
<dbReference type="Proteomes" id="UP000823561">
    <property type="component" value="Chromosome 14"/>
</dbReference>
<proteinExistence type="predicted"/>
<feature type="region of interest" description="Disordered" evidence="1">
    <location>
        <begin position="351"/>
        <end position="373"/>
    </location>
</feature>
<feature type="transmembrane region" description="Helical" evidence="2">
    <location>
        <begin position="325"/>
        <end position="345"/>
    </location>
</feature>
<dbReference type="PANTHER" id="PTHR47049">
    <property type="entry name" value="PIEZO-TYPE MECHANOSENSITIVE ION CHANNEL HOMOLOG"/>
    <property type="match status" value="1"/>
</dbReference>
<dbReference type="PANTHER" id="PTHR47049:SF5">
    <property type="entry name" value="PIEZO-TYPE MECHANOSENSITIVE ION CHANNEL COMPONENT"/>
    <property type="match status" value="1"/>
</dbReference>
<feature type="transmembrane region" description="Helical" evidence="2">
    <location>
        <begin position="260"/>
        <end position="279"/>
    </location>
</feature>
<feature type="transmembrane region" description="Helical" evidence="2">
    <location>
        <begin position="31"/>
        <end position="47"/>
    </location>
</feature>
<dbReference type="AlphaFoldDB" id="A0AAV6G8Z4"/>
<dbReference type="InterPro" id="IPR056769">
    <property type="entry name" value="Piezo_TM1-24"/>
</dbReference>
<keyword evidence="2" id="KW-0472">Membrane</keyword>
<dbReference type="InterPro" id="IPR027272">
    <property type="entry name" value="Piezo"/>
</dbReference>
<dbReference type="GO" id="GO:0016020">
    <property type="term" value="C:membrane"/>
    <property type="evidence" value="ECO:0007669"/>
    <property type="project" value="InterPro"/>
</dbReference>
<evidence type="ECO:0000256" key="1">
    <source>
        <dbReference type="SAM" id="MobiDB-lite"/>
    </source>
</evidence>
<feature type="compositionally biased region" description="Polar residues" evidence="1">
    <location>
        <begin position="149"/>
        <end position="158"/>
    </location>
</feature>
<feature type="transmembrane region" description="Helical" evidence="2">
    <location>
        <begin position="212"/>
        <end position="229"/>
    </location>
</feature>
<feature type="transmembrane region" description="Helical" evidence="2">
    <location>
        <begin position="126"/>
        <end position="143"/>
    </location>
</feature>
<evidence type="ECO:0000313" key="4">
    <source>
        <dbReference type="EMBL" id="KAG5269960.1"/>
    </source>
</evidence>
<dbReference type="GO" id="GO:0008381">
    <property type="term" value="F:mechanosensitive monoatomic ion channel activity"/>
    <property type="evidence" value="ECO:0007669"/>
    <property type="project" value="InterPro"/>
</dbReference>
<feature type="transmembrane region" description="Helical" evidence="2">
    <location>
        <begin position="235"/>
        <end position="253"/>
    </location>
</feature>
<comment type="caution">
    <text evidence="4">The sequence shown here is derived from an EMBL/GenBank/DDBJ whole genome shotgun (WGS) entry which is preliminary data.</text>
</comment>
<keyword evidence="5" id="KW-1185">Reference proteome</keyword>
<gene>
    <name evidence="4" type="ORF">AALO_G00187070</name>
</gene>
<feature type="domain" description="Piezo TM1-24" evidence="3">
    <location>
        <begin position="26"/>
        <end position="399"/>
    </location>
</feature>
<dbReference type="Pfam" id="PF24871">
    <property type="entry name" value="Piezo_TM1-24"/>
    <property type="match status" value="1"/>
</dbReference>
<name>A0AAV6G8Z4_9TELE</name>
<feature type="compositionally biased region" description="Basic and acidic residues" evidence="1">
    <location>
        <begin position="352"/>
        <end position="362"/>
    </location>
</feature>
<feature type="compositionally biased region" description="Acidic residues" evidence="1">
    <location>
        <begin position="162"/>
        <end position="171"/>
    </location>
</feature>
<keyword evidence="2" id="KW-1133">Transmembrane helix</keyword>
<reference evidence="4" key="1">
    <citation type="submission" date="2020-10" db="EMBL/GenBank/DDBJ databases">
        <title>Chromosome-scale genome assembly of the Allis shad, Alosa alosa.</title>
        <authorList>
            <person name="Margot Z."/>
            <person name="Christophe K."/>
            <person name="Cabau C."/>
            <person name="Louis A."/>
            <person name="Berthelot C."/>
            <person name="Parey E."/>
            <person name="Roest Crollius H."/>
            <person name="Montfort J."/>
            <person name="Robinson-Rechavi M."/>
            <person name="Bucao C."/>
            <person name="Bouchez O."/>
            <person name="Gislard M."/>
            <person name="Lluch J."/>
            <person name="Milhes M."/>
            <person name="Lampietro C."/>
            <person name="Lopez Roques C."/>
            <person name="Donnadieu C."/>
            <person name="Braasch I."/>
            <person name="Desvignes T."/>
            <person name="Postlethwait J."/>
            <person name="Bobe J."/>
            <person name="Guiguen Y."/>
        </authorList>
    </citation>
    <scope>NUCLEOTIDE SEQUENCE</scope>
    <source>
        <strain evidence="4">M-15738</strain>
        <tissue evidence="4">Blood</tissue>
    </source>
</reference>